<keyword evidence="8" id="KW-0547">Nucleotide-binding</keyword>
<evidence type="ECO:0000256" key="4">
    <source>
        <dbReference type="ARBA" id="ARBA00022475"/>
    </source>
</evidence>
<dbReference type="InterPro" id="IPR050398">
    <property type="entry name" value="HssS/ArlS-like"/>
</dbReference>
<dbReference type="CDD" id="cd00082">
    <property type="entry name" value="HisKA"/>
    <property type="match status" value="1"/>
</dbReference>
<dbReference type="SMART" id="SM00388">
    <property type="entry name" value="HisKA"/>
    <property type="match status" value="1"/>
</dbReference>
<dbReference type="InterPro" id="IPR004358">
    <property type="entry name" value="Sig_transdc_His_kin-like_C"/>
</dbReference>
<dbReference type="InterPro" id="IPR003594">
    <property type="entry name" value="HATPase_dom"/>
</dbReference>
<evidence type="ECO:0000256" key="2">
    <source>
        <dbReference type="ARBA" id="ARBA00004651"/>
    </source>
</evidence>
<evidence type="ECO:0000256" key="14">
    <source>
        <dbReference type="SAM" id="Coils"/>
    </source>
</evidence>
<evidence type="ECO:0000256" key="6">
    <source>
        <dbReference type="ARBA" id="ARBA00022679"/>
    </source>
</evidence>
<dbReference type="InterPro" id="IPR003660">
    <property type="entry name" value="HAMP_dom"/>
</dbReference>
<evidence type="ECO:0000256" key="1">
    <source>
        <dbReference type="ARBA" id="ARBA00000085"/>
    </source>
</evidence>
<dbReference type="InterPro" id="IPR005467">
    <property type="entry name" value="His_kinase_dom"/>
</dbReference>
<dbReference type="CDD" id="cd06225">
    <property type="entry name" value="HAMP"/>
    <property type="match status" value="1"/>
</dbReference>
<dbReference type="InterPro" id="IPR036890">
    <property type="entry name" value="HATPase_C_sf"/>
</dbReference>
<dbReference type="Proteomes" id="UP000184241">
    <property type="component" value="Unassembled WGS sequence"/>
</dbReference>
<dbReference type="GO" id="GO:0005524">
    <property type="term" value="F:ATP binding"/>
    <property type="evidence" value="ECO:0007669"/>
    <property type="project" value="UniProtKB-KW"/>
</dbReference>
<comment type="catalytic activity">
    <reaction evidence="1">
        <text>ATP + protein L-histidine = ADP + protein N-phospho-L-histidine.</text>
        <dbReference type="EC" id="2.7.13.3"/>
    </reaction>
</comment>
<dbReference type="RefSeq" id="WP_073019445.1">
    <property type="nucleotide sequence ID" value="NZ_FQXU01000006.1"/>
</dbReference>
<dbReference type="PANTHER" id="PTHR45528:SF1">
    <property type="entry name" value="SENSOR HISTIDINE KINASE CPXA"/>
    <property type="match status" value="1"/>
</dbReference>
<sequence length="489" mass="56001">MSIKGRLGFSYIAMLVIPFILILALSHIFTSLLEGSTKYSIGAKGPVDKLDFYTQVVASTNRMMKFVNNQSIQNSDKFLDNDFMESLENNRQLEYTGLVVRKNEDIVYVSEEIKTNLDTSKLPRFNLEEVTMEEIYEEKKQVTLGQQDFYFKDGSEGSVFYILDKSHLTQLFKRNISGLLIGICLILVSTHGILTYLVYKSIIKPLKELENAANEIKQGNLDYKINIDSKDEIAQVGNSFENMRIRLKESIELQQQYEDNRKELISNISHDLKTPITSIKGYVEGIKDGIADTPEKMNKYINTIHAKAKYMDILIDDLFLFSKLDINKLQFHYQQVDFTEFMKDCIEELSFDIAKNNIELTSHIPTSTIMVKADVQKLKRVILNIIENSMKYKDDKALKIDINIIEKNDEVIVEIKDNGKGIDKEILPNIFERFYRGDAARETIGGGSGLGLAIVKKIIEEHQGEIWAESELNRGTSIFFKLKKDRLGG</sequence>
<gene>
    <name evidence="18" type="ORF">SAMN02745941_02230</name>
</gene>
<accession>A0A1M5YQI7</accession>
<evidence type="ECO:0000256" key="8">
    <source>
        <dbReference type="ARBA" id="ARBA00022741"/>
    </source>
</evidence>
<evidence type="ECO:0000259" key="17">
    <source>
        <dbReference type="PROSITE" id="PS50885"/>
    </source>
</evidence>
<dbReference type="InterPro" id="IPR003661">
    <property type="entry name" value="HisK_dim/P_dom"/>
</dbReference>
<organism evidence="18 19">
    <name type="scientific">Clostridium intestinale DSM 6191</name>
    <dbReference type="NCBI Taxonomy" id="1121320"/>
    <lineage>
        <taxon>Bacteria</taxon>
        <taxon>Bacillati</taxon>
        <taxon>Bacillota</taxon>
        <taxon>Clostridia</taxon>
        <taxon>Eubacteriales</taxon>
        <taxon>Clostridiaceae</taxon>
        <taxon>Clostridium</taxon>
    </lineage>
</organism>
<keyword evidence="7 15" id="KW-0812">Transmembrane</keyword>
<feature type="transmembrane region" description="Helical" evidence="15">
    <location>
        <begin position="7"/>
        <end position="29"/>
    </location>
</feature>
<dbReference type="EC" id="2.7.13.3" evidence="3"/>
<evidence type="ECO:0000259" key="16">
    <source>
        <dbReference type="PROSITE" id="PS50109"/>
    </source>
</evidence>
<evidence type="ECO:0000256" key="11">
    <source>
        <dbReference type="ARBA" id="ARBA00022989"/>
    </source>
</evidence>
<feature type="coiled-coil region" evidence="14">
    <location>
        <begin position="206"/>
        <end position="267"/>
    </location>
</feature>
<keyword evidence="12" id="KW-0902">Two-component regulatory system</keyword>
<dbReference type="Gene3D" id="6.10.340.10">
    <property type="match status" value="1"/>
</dbReference>
<dbReference type="FunFam" id="3.30.565.10:FF:000006">
    <property type="entry name" value="Sensor histidine kinase WalK"/>
    <property type="match status" value="1"/>
</dbReference>
<dbReference type="PROSITE" id="PS50109">
    <property type="entry name" value="HIS_KIN"/>
    <property type="match status" value="1"/>
</dbReference>
<name>A0A1M5YQI7_9CLOT</name>
<evidence type="ECO:0000256" key="15">
    <source>
        <dbReference type="SAM" id="Phobius"/>
    </source>
</evidence>
<dbReference type="SMART" id="SM00387">
    <property type="entry name" value="HATPase_c"/>
    <property type="match status" value="1"/>
</dbReference>
<keyword evidence="14" id="KW-0175">Coiled coil</keyword>
<dbReference type="CDD" id="cd00075">
    <property type="entry name" value="HATPase"/>
    <property type="match status" value="1"/>
</dbReference>
<dbReference type="AlphaFoldDB" id="A0A1M5YQI7"/>
<evidence type="ECO:0000256" key="10">
    <source>
        <dbReference type="ARBA" id="ARBA00022840"/>
    </source>
</evidence>
<evidence type="ECO:0000256" key="13">
    <source>
        <dbReference type="ARBA" id="ARBA00023136"/>
    </source>
</evidence>
<keyword evidence="5" id="KW-0597">Phosphoprotein</keyword>
<dbReference type="FunFam" id="1.10.287.130:FF:000001">
    <property type="entry name" value="Two-component sensor histidine kinase"/>
    <property type="match status" value="1"/>
</dbReference>
<dbReference type="SMART" id="SM00304">
    <property type="entry name" value="HAMP"/>
    <property type="match status" value="1"/>
</dbReference>
<evidence type="ECO:0000256" key="12">
    <source>
        <dbReference type="ARBA" id="ARBA00023012"/>
    </source>
</evidence>
<evidence type="ECO:0000256" key="5">
    <source>
        <dbReference type="ARBA" id="ARBA00022553"/>
    </source>
</evidence>
<comment type="subcellular location">
    <subcellularLocation>
        <location evidence="2">Cell membrane</location>
        <topology evidence="2">Multi-pass membrane protein</topology>
    </subcellularLocation>
</comment>
<dbReference type="PANTHER" id="PTHR45528">
    <property type="entry name" value="SENSOR HISTIDINE KINASE CPXA"/>
    <property type="match status" value="1"/>
</dbReference>
<dbReference type="SUPFAM" id="SSF47384">
    <property type="entry name" value="Homodimeric domain of signal transducing histidine kinase"/>
    <property type="match status" value="1"/>
</dbReference>
<dbReference type="Gene3D" id="3.30.565.10">
    <property type="entry name" value="Histidine kinase-like ATPase, C-terminal domain"/>
    <property type="match status" value="1"/>
</dbReference>
<dbReference type="Pfam" id="PF02518">
    <property type="entry name" value="HATPase_c"/>
    <property type="match status" value="1"/>
</dbReference>
<dbReference type="SUPFAM" id="SSF158472">
    <property type="entry name" value="HAMP domain-like"/>
    <property type="match status" value="1"/>
</dbReference>
<evidence type="ECO:0000256" key="9">
    <source>
        <dbReference type="ARBA" id="ARBA00022777"/>
    </source>
</evidence>
<dbReference type="SUPFAM" id="SSF55874">
    <property type="entry name" value="ATPase domain of HSP90 chaperone/DNA topoisomerase II/histidine kinase"/>
    <property type="match status" value="1"/>
</dbReference>
<feature type="transmembrane region" description="Helical" evidence="15">
    <location>
        <begin position="176"/>
        <end position="199"/>
    </location>
</feature>
<keyword evidence="6" id="KW-0808">Transferase</keyword>
<dbReference type="Pfam" id="PF00672">
    <property type="entry name" value="HAMP"/>
    <property type="match status" value="1"/>
</dbReference>
<reference evidence="18 19" key="1">
    <citation type="submission" date="2016-11" db="EMBL/GenBank/DDBJ databases">
        <authorList>
            <person name="Jaros S."/>
            <person name="Januszkiewicz K."/>
            <person name="Wedrychowicz H."/>
        </authorList>
    </citation>
    <scope>NUCLEOTIDE SEQUENCE [LARGE SCALE GENOMIC DNA]</scope>
    <source>
        <strain evidence="18 19">DSM 6191</strain>
    </source>
</reference>
<keyword evidence="10" id="KW-0067">ATP-binding</keyword>
<dbReference type="PRINTS" id="PR00344">
    <property type="entry name" value="BCTRLSENSOR"/>
</dbReference>
<evidence type="ECO:0000313" key="18">
    <source>
        <dbReference type="EMBL" id="SHI14118.1"/>
    </source>
</evidence>
<evidence type="ECO:0000256" key="3">
    <source>
        <dbReference type="ARBA" id="ARBA00012438"/>
    </source>
</evidence>
<evidence type="ECO:0000256" key="7">
    <source>
        <dbReference type="ARBA" id="ARBA00022692"/>
    </source>
</evidence>
<keyword evidence="4" id="KW-1003">Cell membrane</keyword>
<dbReference type="PROSITE" id="PS50885">
    <property type="entry name" value="HAMP"/>
    <property type="match status" value="1"/>
</dbReference>
<keyword evidence="11 15" id="KW-1133">Transmembrane helix</keyword>
<protein>
    <recommendedName>
        <fullName evidence="3">histidine kinase</fullName>
        <ecNumber evidence="3">2.7.13.3</ecNumber>
    </recommendedName>
</protein>
<dbReference type="EMBL" id="FQXU01000006">
    <property type="protein sequence ID" value="SHI14118.1"/>
    <property type="molecule type" value="Genomic_DNA"/>
</dbReference>
<proteinExistence type="predicted"/>
<dbReference type="Gene3D" id="1.10.287.130">
    <property type="match status" value="1"/>
</dbReference>
<evidence type="ECO:0000313" key="19">
    <source>
        <dbReference type="Proteomes" id="UP000184241"/>
    </source>
</evidence>
<keyword evidence="13 15" id="KW-0472">Membrane</keyword>
<dbReference type="Pfam" id="PF00512">
    <property type="entry name" value="HisKA"/>
    <property type="match status" value="1"/>
</dbReference>
<feature type="domain" description="HAMP" evidence="17">
    <location>
        <begin position="200"/>
        <end position="252"/>
    </location>
</feature>
<dbReference type="InterPro" id="IPR036097">
    <property type="entry name" value="HisK_dim/P_sf"/>
</dbReference>
<feature type="domain" description="Histidine kinase" evidence="16">
    <location>
        <begin position="267"/>
        <end position="486"/>
    </location>
</feature>
<keyword evidence="9 18" id="KW-0418">Kinase</keyword>
<dbReference type="GO" id="GO:0000155">
    <property type="term" value="F:phosphorelay sensor kinase activity"/>
    <property type="evidence" value="ECO:0007669"/>
    <property type="project" value="InterPro"/>
</dbReference>
<dbReference type="GO" id="GO:0005886">
    <property type="term" value="C:plasma membrane"/>
    <property type="evidence" value="ECO:0007669"/>
    <property type="project" value="UniProtKB-SubCell"/>
</dbReference>